<evidence type="ECO:0000313" key="2">
    <source>
        <dbReference type="Proteomes" id="UP000008694"/>
    </source>
</evidence>
<gene>
    <name evidence="1" type="ORF">ARALYDRAFT_663511</name>
</gene>
<dbReference type="AlphaFoldDB" id="D7M1X5"/>
<evidence type="ECO:0000313" key="1">
    <source>
        <dbReference type="EMBL" id="EFH48990.1"/>
    </source>
</evidence>
<feature type="non-terminal residue" evidence="1">
    <location>
        <position position="67"/>
    </location>
</feature>
<proteinExistence type="predicted"/>
<name>D7M1X5_ARALL</name>
<dbReference type="EMBL" id="GL348718">
    <property type="protein sequence ID" value="EFH48990.1"/>
    <property type="molecule type" value="Genomic_DNA"/>
</dbReference>
<dbReference type="HOGENOM" id="CLU_2820057_0_0_1"/>
<keyword evidence="2" id="KW-1185">Reference proteome</keyword>
<accession>D7M1X5</accession>
<organism evidence="2">
    <name type="scientific">Arabidopsis lyrata subsp. lyrata</name>
    <name type="common">Lyre-leaved rock-cress</name>
    <dbReference type="NCBI Taxonomy" id="81972"/>
    <lineage>
        <taxon>Eukaryota</taxon>
        <taxon>Viridiplantae</taxon>
        <taxon>Streptophyta</taxon>
        <taxon>Embryophyta</taxon>
        <taxon>Tracheophyta</taxon>
        <taxon>Spermatophyta</taxon>
        <taxon>Magnoliopsida</taxon>
        <taxon>eudicotyledons</taxon>
        <taxon>Gunneridae</taxon>
        <taxon>Pentapetalae</taxon>
        <taxon>rosids</taxon>
        <taxon>malvids</taxon>
        <taxon>Brassicales</taxon>
        <taxon>Brassicaceae</taxon>
        <taxon>Camelineae</taxon>
        <taxon>Arabidopsis</taxon>
    </lineage>
</organism>
<reference evidence="2" key="1">
    <citation type="journal article" date="2011" name="Nat. Genet.">
        <title>The Arabidopsis lyrata genome sequence and the basis of rapid genome size change.</title>
        <authorList>
            <person name="Hu T.T."/>
            <person name="Pattyn P."/>
            <person name="Bakker E.G."/>
            <person name="Cao J."/>
            <person name="Cheng J.-F."/>
            <person name="Clark R.M."/>
            <person name="Fahlgren N."/>
            <person name="Fawcett J.A."/>
            <person name="Grimwood J."/>
            <person name="Gundlach H."/>
            <person name="Haberer G."/>
            <person name="Hollister J.D."/>
            <person name="Ossowski S."/>
            <person name="Ottilar R.P."/>
            <person name="Salamov A.A."/>
            <person name="Schneeberger K."/>
            <person name="Spannagl M."/>
            <person name="Wang X."/>
            <person name="Yang L."/>
            <person name="Nasrallah M.E."/>
            <person name="Bergelson J."/>
            <person name="Carrington J.C."/>
            <person name="Gaut B.S."/>
            <person name="Schmutz J."/>
            <person name="Mayer K.F.X."/>
            <person name="Van de Peer Y."/>
            <person name="Grigoriev I.V."/>
            <person name="Nordborg M."/>
            <person name="Weigel D."/>
            <person name="Guo Y.-L."/>
        </authorList>
    </citation>
    <scope>NUCLEOTIDE SEQUENCE [LARGE SCALE GENOMIC DNA]</scope>
    <source>
        <strain evidence="2">cv. MN47</strain>
    </source>
</reference>
<protein>
    <submittedName>
        <fullName evidence="1">Predicted protein</fullName>
    </submittedName>
</protein>
<dbReference type="Gramene" id="Al_scaffold_0006_3576">
    <property type="protein sequence ID" value="Al_scaffold_0006_3576"/>
    <property type="gene ID" value="Al_scaffold_0006_3576"/>
</dbReference>
<dbReference type="Proteomes" id="UP000008694">
    <property type="component" value="Unassembled WGS sequence"/>
</dbReference>
<sequence length="67" mass="7481">MENDKARNANKEALTMLNEDEMEFESKNLQCLVKEKALFISELGNLADNISPGVIRSLVALKDKSLV</sequence>